<evidence type="ECO:0000256" key="3">
    <source>
        <dbReference type="ARBA" id="ARBA00023125"/>
    </source>
</evidence>
<dbReference type="GO" id="GO:0003677">
    <property type="term" value="F:DNA binding"/>
    <property type="evidence" value="ECO:0007669"/>
    <property type="project" value="UniProtKB-KW"/>
</dbReference>
<feature type="domain" description="Tyr recombinase" evidence="6">
    <location>
        <begin position="157"/>
        <end position="333"/>
    </location>
</feature>
<organism evidence="7 8">
    <name type="scientific">Methyloceanibacter marginalis</name>
    <dbReference type="NCBI Taxonomy" id="1774971"/>
    <lineage>
        <taxon>Bacteria</taxon>
        <taxon>Pseudomonadati</taxon>
        <taxon>Pseudomonadota</taxon>
        <taxon>Alphaproteobacteria</taxon>
        <taxon>Hyphomicrobiales</taxon>
        <taxon>Hyphomicrobiaceae</taxon>
        <taxon>Methyloceanibacter</taxon>
    </lineage>
</organism>
<dbReference type="CDD" id="cd00397">
    <property type="entry name" value="DNA_BRE_C"/>
    <property type="match status" value="1"/>
</dbReference>
<dbReference type="PANTHER" id="PTHR30349">
    <property type="entry name" value="PHAGE INTEGRASE-RELATED"/>
    <property type="match status" value="1"/>
</dbReference>
<keyword evidence="4" id="KW-0233">DNA recombination</keyword>
<reference evidence="7 8" key="1">
    <citation type="journal article" date="2016" name="Environ. Microbiol.">
        <title>New Methyloceanibacter diversity from North Sea sediments includes methanotroph containing solely the soluble methane monooxygenase.</title>
        <authorList>
            <person name="Vekeman B."/>
            <person name="Kerckhof F.M."/>
            <person name="Cremers G."/>
            <person name="de Vos P."/>
            <person name="Vandamme P."/>
            <person name="Boon N."/>
            <person name="Op den Camp H.J."/>
            <person name="Heylen K."/>
        </authorList>
    </citation>
    <scope>NUCLEOTIDE SEQUENCE [LARGE SCALE GENOMIC DNA]</scope>
    <source>
        <strain evidence="7 8">R-67177</strain>
    </source>
</reference>
<dbReference type="InterPro" id="IPR002104">
    <property type="entry name" value="Integrase_catalytic"/>
</dbReference>
<proteinExistence type="inferred from homology"/>
<evidence type="ECO:0000256" key="1">
    <source>
        <dbReference type="ARBA" id="ARBA00008857"/>
    </source>
</evidence>
<evidence type="ECO:0000313" key="7">
    <source>
        <dbReference type="EMBL" id="ODS01548.1"/>
    </source>
</evidence>
<feature type="compositionally biased region" description="Basic and acidic residues" evidence="5">
    <location>
        <begin position="349"/>
        <end position="358"/>
    </location>
</feature>
<dbReference type="GO" id="GO:0006310">
    <property type="term" value="P:DNA recombination"/>
    <property type="evidence" value="ECO:0007669"/>
    <property type="project" value="UniProtKB-KW"/>
</dbReference>
<feature type="region of interest" description="Disordered" evidence="5">
    <location>
        <begin position="337"/>
        <end position="358"/>
    </location>
</feature>
<dbReference type="PANTHER" id="PTHR30349:SF64">
    <property type="entry name" value="PROPHAGE INTEGRASE INTD-RELATED"/>
    <property type="match status" value="1"/>
</dbReference>
<dbReference type="InterPro" id="IPR010998">
    <property type="entry name" value="Integrase_recombinase_N"/>
</dbReference>
<dbReference type="InterPro" id="IPR050090">
    <property type="entry name" value="Tyrosine_recombinase_XerCD"/>
</dbReference>
<dbReference type="Gene3D" id="1.10.443.10">
    <property type="entry name" value="Intergrase catalytic core"/>
    <property type="match status" value="1"/>
</dbReference>
<evidence type="ECO:0000313" key="8">
    <source>
        <dbReference type="Proteomes" id="UP000095042"/>
    </source>
</evidence>
<dbReference type="Proteomes" id="UP000095042">
    <property type="component" value="Unassembled WGS sequence"/>
</dbReference>
<dbReference type="Pfam" id="PF00589">
    <property type="entry name" value="Phage_integrase"/>
    <property type="match status" value="1"/>
</dbReference>
<dbReference type="OrthoDB" id="7873969at2"/>
<dbReference type="SUPFAM" id="SSF56349">
    <property type="entry name" value="DNA breaking-rejoining enzymes"/>
    <property type="match status" value="1"/>
</dbReference>
<keyword evidence="8" id="KW-1185">Reference proteome</keyword>
<accession>A0A1E3W6U4</accession>
<dbReference type="EMBL" id="LPWD01000426">
    <property type="protein sequence ID" value="ODS01548.1"/>
    <property type="molecule type" value="Genomic_DNA"/>
</dbReference>
<dbReference type="InterPro" id="IPR011010">
    <property type="entry name" value="DNA_brk_join_enz"/>
</dbReference>
<comment type="similarity">
    <text evidence="1">Belongs to the 'phage' integrase family.</text>
</comment>
<dbReference type="AlphaFoldDB" id="A0A1E3W6U4"/>
<evidence type="ECO:0000256" key="2">
    <source>
        <dbReference type="ARBA" id="ARBA00022908"/>
    </source>
</evidence>
<name>A0A1E3W6U4_9HYPH</name>
<keyword evidence="3" id="KW-0238">DNA-binding</keyword>
<sequence length="358" mass="39581">MPRPRPPHLQRETTRHGRAVWYVRVDHGPRIRLRAEYGSPEFDEEYRAALAGVPARKTASSSTASLAWLLTRYRETTAWTDLSAATRRQRENIFKGVLETAGHEAYAKITAATIEAGRERRSKTPHQARHFLDAMRALFRWAKAAGFVKVDPTAGVSNPQRKSGDGFIPWTEEHAKAYEARWPIGTRERVWLDVALYTGLRRGDLFRVGRQHARAGSIKTEKSGYTVEVPVIVLPVLQKTLDAGPTGDLTFIVGARGQPFNRKEALGNAFKAACKEAGVPGSLHGVRKLAATRMANNGATEAQLMAVFGWTDPKMAAHYTRTANRRHLAAQSIEKLNAPGTAIPAPSHPVRESGKKSQ</sequence>
<comment type="caution">
    <text evidence="7">The sequence shown here is derived from an EMBL/GenBank/DDBJ whole genome shotgun (WGS) entry which is preliminary data.</text>
</comment>
<protein>
    <submittedName>
        <fullName evidence="7">Integrase</fullName>
    </submittedName>
</protein>
<gene>
    <name evidence="7" type="ORF">AUC71_03140</name>
</gene>
<dbReference type="PROSITE" id="PS51898">
    <property type="entry name" value="TYR_RECOMBINASE"/>
    <property type="match status" value="1"/>
</dbReference>
<keyword evidence="2" id="KW-0229">DNA integration</keyword>
<evidence type="ECO:0000259" key="6">
    <source>
        <dbReference type="PROSITE" id="PS51898"/>
    </source>
</evidence>
<evidence type="ECO:0000256" key="4">
    <source>
        <dbReference type="ARBA" id="ARBA00023172"/>
    </source>
</evidence>
<dbReference type="InterPro" id="IPR013762">
    <property type="entry name" value="Integrase-like_cat_sf"/>
</dbReference>
<evidence type="ECO:0000256" key="5">
    <source>
        <dbReference type="SAM" id="MobiDB-lite"/>
    </source>
</evidence>
<dbReference type="Gene3D" id="1.10.150.130">
    <property type="match status" value="1"/>
</dbReference>
<dbReference type="GO" id="GO:0015074">
    <property type="term" value="P:DNA integration"/>
    <property type="evidence" value="ECO:0007669"/>
    <property type="project" value="UniProtKB-KW"/>
</dbReference>